<dbReference type="Proteomes" id="UP000502706">
    <property type="component" value="Chromosome"/>
</dbReference>
<dbReference type="EMBL" id="CP045121">
    <property type="protein sequence ID" value="QIN78332.1"/>
    <property type="molecule type" value="Genomic_DNA"/>
</dbReference>
<keyword evidence="2" id="KW-1185">Reference proteome</keyword>
<organism evidence="1 2">
    <name type="scientific">Rubrobacter marinus</name>
    <dbReference type="NCBI Taxonomy" id="2653852"/>
    <lineage>
        <taxon>Bacteria</taxon>
        <taxon>Bacillati</taxon>
        <taxon>Actinomycetota</taxon>
        <taxon>Rubrobacteria</taxon>
        <taxon>Rubrobacterales</taxon>
        <taxon>Rubrobacteraceae</taxon>
        <taxon>Rubrobacter</taxon>
    </lineage>
</organism>
<dbReference type="KEGG" id="rmar:GBA65_07155"/>
<evidence type="ECO:0000313" key="2">
    <source>
        <dbReference type="Proteomes" id="UP000502706"/>
    </source>
</evidence>
<name>A0A6G8PVU8_9ACTN</name>
<dbReference type="RefSeq" id="WP_166396009.1">
    <property type="nucleotide sequence ID" value="NZ_CP045121.1"/>
</dbReference>
<proteinExistence type="predicted"/>
<sequence>MRFDFGNINDALWALDASEQARAAIDYRSIAEIASRANLALRAADVAAGLNRPFVPPEPIARLAAADSSASSLASVAEQGRRSAIGAALSATEISRPSALGGLTFPKLDAGISGLARSITPAFDHLAGARALAAPEIFGFTRGLGRLFDNYSHAADSINKIFEAVPPLADWPRIDCPRIDCPDVGLPAEEPFDSMVFAALEVWDEFGRGRCGAADAFMTRRLKLRRPRTRWTAYDRRQALWVVLRSAFERPSGDGGLPPWMEMEDEGEVAAYLRTAIFAEVRRIERDREVPERVWWKEKDLPEGLSEDEKTEREKPSFDPEIMRLIRGTTEDPADVVIRWESYEIDARFQALALLHHHGTQRDRDMATLVLKGYEPVDLAHVYGWPKVQAFQRKARTWRVKKVGKLPFGSG</sequence>
<gene>
    <name evidence="1" type="ORF">GBA65_07155</name>
</gene>
<dbReference type="AlphaFoldDB" id="A0A6G8PVU8"/>
<reference evidence="1 2" key="1">
    <citation type="submission" date="2019-10" db="EMBL/GenBank/DDBJ databases">
        <title>Rubrobacter sp nov SCSIO 52915 isolated from a deep-sea sediment in the South China Sea.</title>
        <authorList>
            <person name="Chen R.W."/>
        </authorList>
    </citation>
    <scope>NUCLEOTIDE SEQUENCE [LARGE SCALE GENOMIC DNA]</scope>
    <source>
        <strain evidence="1 2">SCSIO 52915</strain>
    </source>
</reference>
<protein>
    <submittedName>
        <fullName evidence="1">Uncharacterized protein</fullName>
    </submittedName>
</protein>
<evidence type="ECO:0000313" key="1">
    <source>
        <dbReference type="EMBL" id="QIN78332.1"/>
    </source>
</evidence>
<accession>A0A6G8PVU8</accession>